<keyword evidence="2" id="KW-0547">Nucleotide-binding</keyword>
<dbReference type="GO" id="GO:0005524">
    <property type="term" value="F:ATP binding"/>
    <property type="evidence" value="ECO:0007669"/>
    <property type="project" value="UniProtKB-UniRule"/>
</dbReference>
<keyword evidence="2 5" id="KW-0418">Kinase</keyword>
<dbReference type="RefSeq" id="WP_077539027.1">
    <property type="nucleotide sequence ID" value="NZ_CP019633.1"/>
</dbReference>
<dbReference type="PANTHER" id="PTHR30270">
    <property type="entry name" value="THIAMINE-MONOPHOSPHATE KINASE"/>
    <property type="match status" value="1"/>
</dbReference>
<dbReference type="OrthoDB" id="9802811at2"/>
<accession>A0A1Q2HMI4</accession>
<evidence type="ECO:0000259" key="3">
    <source>
        <dbReference type="Pfam" id="PF00586"/>
    </source>
</evidence>
<dbReference type="PANTHER" id="PTHR30270:SF0">
    <property type="entry name" value="THIAMINE-MONOPHOSPHATE KINASE"/>
    <property type="match status" value="1"/>
</dbReference>
<feature type="binding site" evidence="2">
    <location>
        <position position="53"/>
    </location>
    <ligand>
        <name>substrate</name>
    </ligand>
</feature>
<dbReference type="EC" id="2.7.4.16" evidence="2"/>
<keyword evidence="6" id="KW-1185">Reference proteome</keyword>
<dbReference type="HAMAP" id="MF_02128">
    <property type="entry name" value="TMP_kinase"/>
    <property type="match status" value="1"/>
</dbReference>
<dbReference type="Gene3D" id="3.30.1330.10">
    <property type="entry name" value="PurM-like, N-terminal domain"/>
    <property type="match status" value="1"/>
</dbReference>
<dbReference type="SUPFAM" id="SSF56042">
    <property type="entry name" value="PurM C-terminal domain-like"/>
    <property type="match status" value="1"/>
</dbReference>
<organism evidence="5 6">
    <name type="scientific">Sedimentisphaera cyanobacteriorum</name>
    <dbReference type="NCBI Taxonomy" id="1940790"/>
    <lineage>
        <taxon>Bacteria</taxon>
        <taxon>Pseudomonadati</taxon>
        <taxon>Planctomycetota</taxon>
        <taxon>Phycisphaerae</taxon>
        <taxon>Sedimentisphaerales</taxon>
        <taxon>Sedimentisphaeraceae</taxon>
        <taxon>Sedimentisphaera</taxon>
    </lineage>
</organism>
<evidence type="ECO:0000259" key="4">
    <source>
        <dbReference type="Pfam" id="PF02769"/>
    </source>
</evidence>
<feature type="binding site" evidence="2">
    <location>
        <position position="46"/>
    </location>
    <ligand>
        <name>Mg(2+)</name>
        <dbReference type="ChEBI" id="CHEBI:18420"/>
        <label>1</label>
    </ligand>
</feature>
<dbReference type="Pfam" id="PF02769">
    <property type="entry name" value="AIRS_C"/>
    <property type="match status" value="1"/>
</dbReference>
<feature type="binding site" evidence="2">
    <location>
        <position position="200"/>
    </location>
    <ligand>
        <name>ATP</name>
        <dbReference type="ChEBI" id="CHEBI:30616"/>
    </ligand>
</feature>
<comment type="catalytic activity">
    <reaction evidence="2">
        <text>thiamine phosphate + ATP = thiamine diphosphate + ADP</text>
        <dbReference type="Rhea" id="RHEA:15913"/>
        <dbReference type="ChEBI" id="CHEBI:30616"/>
        <dbReference type="ChEBI" id="CHEBI:37575"/>
        <dbReference type="ChEBI" id="CHEBI:58937"/>
        <dbReference type="ChEBI" id="CHEBI:456216"/>
        <dbReference type="EC" id="2.7.4.16"/>
    </reaction>
</comment>
<comment type="similarity">
    <text evidence="2">Belongs to the thiamine-monophosphate kinase family.</text>
</comment>
<keyword evidence="2" id="KW-0460">Magnesium</keyword>
<dbReference type="CDD" id="cd02194">
    <property type="entry name" value="ThiL"/>
    <property type="match status" value="1"/>
</dbReference>
<dbReference type="PIRSF" id="PIRSF005303">
    <property type="entry name" value="Thiam_monoph_kin"/>
    <property type="match status" value="1"/>
</dbReference>
<keyword evidence="2" id="KW-0479">Metal-binding</keyword>
<evidence type="ECO:0000313" key="6">
    <source>
        <dbReference type="Proteomes" id="UP000188273"/>
    </source>
</evidence>
<dbReference type="GO" id="GO:0009228">
    <property type="term" value="P:thiamine biosynthetic process"/>
    <property type="evidence" value="ECO:0007669"/>
    <property type="project" value="UniProtKB-KW"/>
</dbReference>
<evidence type="ECO:0000256" key="1">
    <source>
        <dbReference type="ARBA" id="ARBA00022977"/>
    </source>
</evidence>
<feature type="binding site" evidence="2">
    <location>
        <position position="75"/>
    </location>
    <ligand>
        <name>Mg(2+)</name>
        <dbReference type="ChEBI" id="CHEBI:18420"/>
        <label>2</label>
    </ligand>
</feature>
<sequence>MDYTEDSITSYFAQAKRLNSDKFPIGIGDDMAQMQLENNNALISTDMLLDGSHFDTNIHSPENIGYKAAAVSLSDAAAMATVPFAMVASVGIPDWWGEEKLKELHSGLLRACSKFNCSLIGGDITSWQAEGKLAVCSTIISRPGETKPLERGGAKPGDLICVTGELGGSLEGKHINFTPKVNEALWIAENLSPTSMMDITDGLSTDLPRILNASEAGAVLESELIPISQAAENKKEPLSAALNDGEDFELLFTIPEKNSDFIKNADFKISTIGKIVSSKGLKIKNAQGQETEIKPEGYDHLG</sequence>
<reference evidence="6" key="1">
    <citation type="submission" date="2017-02" db="EMBL/GenBank/DDBJ databases">
        <title>Comparative genomics and description of representatives of a novel lineage of planctomycetes thriving in anoxic sediments.</title>
        <authorList>
            <person name="Spring S."/>
            <person name="Bunk B."/>
            <person name="Sproer C."/>
            <person name="Klenk H.-P."/>
        </authorList>
    </citation>
    <scope>NUCLEOTIDE SEQUENCE [LARGE SCALE GENOMIC DNA]</scope>
    <source>
        <strain evidence="6">L21-RPul-D3</strain>
    </source>
</reference>
<keyword evidence="2" id="KW-0067">ATP-binding</keyword>
<dbReference type="Gene3D" id="3.90.650.10">
    <property type="entry name" value="PurM-like C-terminal domain"/>
    <property type="match status" value="1"/>
</dbReference>
<feature type="binding site" evidence="2">
    <location>
        <position position="298"/>
    </location>
    <ligand>
        <name>substrate</name>
    </ligand>
</feature>
<feature type="domain" description="PurM-like C-terminal" evidence="4">
    <location>
        <begin position="193"/>
        <end position="282"/>
    </location>
</feature>
<feature type="domain" description="PurM-like N-terminal" evidence="3">
    <location>
        <begin position="28"/>
        <end position="140"/>
    </location>
</feature>
<dbReference type="InterPro" id="IPR010918">
    <property type="entry name" value="PurM-like_C_dom"/>
</dbReference>
<feature type="binding site" evidence="2">
    <location>
        <position position="30"/>
    </location>
    <ligand>
        <name>Mg(2+)</name>
        <dbReference type="ChEBI" id="CHEBI:18420"/>
        <label>4</label>
    </ligand>
</feature>
<feature type="binding site" evidence="2">
    <location>
        <position position="151"/>
    </location>
    <ligand>
        <name>ATP</name>
        <dbReference type="ChEBI" id="CHEBI:30616"/>
    </ligand>
</feature>
<name>A0A1Q2HMI4_9BACT</name>
<dbReference type="GO" id="GO:0009030">
    <property type="term" value="F:thiamine-phosphate kinase activity"/>
    <property type="evidence" value="ECO:0007669"/>
    <property type="project" value="UniProtKB-UniRule"/>
</dbReference>
<dbReference type="STRING" id="1940790.L21SP3_00367"/>
<comment type="caution">
    <text evidence="2">Lacks conserved residue(s) required for the propagation of feature annotation.</text>
</comment>
<keyword evidence="2 5" id="KW-0808">Transferase</keyword>
<feature type="binding site" evidence="2">
    <location>
        <position position="246"/>
    </location>
    <ligand>
        <name>substrate</name>
    </ligand>
</feature>
<feature type="binding site" evidence="2">
    <location>
        <position position="198"/>
    </location>
    <ligand>
        <name>Mg(2+)</name>
        <dbReference type="ChEBI" id="CHEBI:18420"/>
        <label>3</label>
    </ligand>
</feature>
<dbReference type="InterPro" id="IPR036676">
    <property type="entry name" value="PurM-like_C_sf"/>
</dbReference>
<feature type="binding site" evidence="2">
    <location>
        <position position="45"/>
    </location>
    <ligand>
        <name>Mg(2+)</name>
        <dbReference type="ChEBI" id="CHEBI:18420"/>
        <label>1</label>
    </ligand>
</feature>
<feature type="binding site" evidence="2">
    <location>
        <begin position="122"/>
        <end position="123"/>
    </location>
    <ligand>
        <name>ATP</name>
        <dbReference type="ChEBI" id="CHEBI:30616"/>
    </ligand>
</feature>
<dbReference type="GO" id="GO:0000287">
    <property type="term" value="F:magnesium ion binding"/>
    <property type="evidence" value="ECO:0007669"/>
    <property type="project" value="UniProtKB-UniRule"/>
</dbReference>
<dbReference type="KEGG" id="pbu:L21SP3_00367"/>
<feature type="binding site" evidence="2">
    <location>
        <position position="30"/>
    </location>
    <ligand>
        <name>Mg(2+)</name>
        <dbReference type="ChEBI" id="CHEBI:18420"/>
        <label>3</label>
    </ligand>
</feature>
<feature type="binding site" evidence="2">
    <location>
        <position position="201"/>
    </location>
    <ligand>
        <name>Mg(2+)</name>
        <dbReference type="ChEBI" id="CHEBI:18420"/>
        <label>5</label>
    </ligand>
</feature>
<dbReference type="InterPro" id="IPR016188">
    <property type="entry name" value="PurM-like_N"/>
</dbReference>
<dbReference type="Proteomes" id="UP000188273">
    <property type="component" value="Chromosome"/>
</dbReference>
<proteinExistence type="inferred from homology"/>
<feature type="binding site" evidence="2">
    <location>
        <position position="46"/>
    </location>
    <ligand>
        <name>Mg(2+)</name>
        <dbReference type="ChEBI" id="CHEBI:18420"/>
        <label>2</label>
    </ligand>
</feature>
<evidence type="ECO:0000313" key="5">
    <source>
        <dbReference type="EMBL" id="AQQ08580.1"/>
    </source>
</evidence>
<dbReference type="SUPFAM" id="SSF55326">
    <property type="entry name" value="PurM N-terminal domain-like"/>
    <property type="match status" value="1"/>
</dbReference>
<feature type="binding site" evidence="2">
    <location>
        <position position="123"/>
    </location>
    <ligand>
        <name>Mg(2+)</name>
        <dbReference type="ChEBI" id="CHEBI:18420"/>
        <label>1</label>
    </ligand>
</feature>
<protein>
    <recommendedName>
        <fullName evidence="2">Thiamine-monophosphate kinase</fullName>
        <shortName evidence="2">TMP kinase</shortName>
        <shortName evidence="2">Thiamine-phosphate kinase</shortName>
        <ecNumber evidence="2">2.7.4.16</ecNumber>
    </recommendedName>
</protein>
<feature type="binding site" evidence="2">
    <location>
        <position position="75"/>
    </location>
    <ligand>
        <name>Mg(2+)</name>
        <dbReference type="ChEBI" id="CHEBI:18420"/>
        <label>3</label>
    </ligand>
</feature>
<evidence type="ECO:0000256" key="2">
    <source>
        <dbReference type="HAMAP-Rule" id="MF_02128"/>
    </source>
</evidence>
<feature type="binding site" evidence="2">
    <location>
        <position position="44"/>
    </location>
    <ligand>
        <name>Mg(2+)</name>
        <dbReference type="ChEBI" id="CHEBI:18420"/>
        <label>4</label>
    </ligand>
</feature>
<feature type="binding site" evidence="2">
    <location>
        <position position="75"/>
    </location>
    <ligand>
        <name>Mg(2+)</name>
        <dbReference type="ChEBI" id="CHEBI:18420"/>
        <label>4</label>
    </ligand>
</feature>
<keyword evidence="1 2" id="KW-0784">Thiamine biosynthesis</keyword>
<comment type="pathway">
    <text evidence="2">Cofactor biosynthesis; thiamine diphosphate biosynthesis; thiamine diphosphate from thiamine phosphate: step 1/1.</text>
</comment>
<dbReference type="AlphaFoldDB" id="A0A1Q2HMI4"/>
<dbReference type="EMBL" id="CP019633">
    <property type="protein sequence ID" value="AQQ08580.1"/>
    <property type="molecule type" value="Genomic_DNA"/>
</dbReference>
<comment type="miscellaneous">
    <text evidence="2">Reaction mechanism of ThiL seems to utilize a direct, inline transfer of the gamma-phosphate of ATP to TMP rather than a phosphorylated enzyme intermediate.</text>
</comment>
<dbReference type="GO" id="GO:0009229">
    <property type="term" value="P:thiamine diphosphate biosynthetic process"/>
    <property type="evidence" value="ECO:0007669"/>
    <property type="project" value="UniProtKB-UniRule"/>
</dbReference>
<comment type="function">
    <text evidence="2">Catalyzes the ATP-dependent phosphorylation of thiamine-monophosphate (TMP) to form thiamine-pyrophosphate (TPP), the active form of vitamin B1.</text>
</comment>
<dbReference type="Pfam" id="PF00586">
    <property type="entry name" value="AIRS"/>
    <property type="match status" value="1"/>
</dbReference>
<gene>
    <name evidence="2 5" type="primary">thiL</name>
    <name evidence="5" type="ORF">L21SP3_00367</name>
</gene>
<dbReference type="InterPro" id="IPR036921">
    <property type="entry name" value="PurM-like_N_sf"/>
</dbReference>
<dbReference type="UniPathway" id="UPA00060">
    <property type="reaction ID" value="UER00142"/>
</dbReference>
<dbReference type="InterPro" id="IPR006283">
    <property type="entry name" value="ThiL-like"/>
</dbReference>